<name>A0A7Z8YPX5_9FLAO</name>
<comment type="caution">
    <text evidence="1">The sequence shown here is derived from an EMBL/GenBank/DDBJ whole genome shotgun (WGS) entry which is preliminary data.</text>
</comment>
<sequence>MAKRVNFPKPLFLNSRVIDIFRERFLVNVRFNTFSGIYVYCSKNIKDKSIPYKVGEFNGICVSDSWKEEKNDFSIFIISDEDYDNALNGNYSEDVLFFIDRVNKRQSLADEKNKKISADVMIIKETDFLQYYSDRKRFIQKYFKAEYQDNLYEEMLKKPQNELF</sequence>
<organism evidence="1 2">
    <name type="scientific">Bergeyella zoohelcum</name>
    <dbReference type="NCBI Taxonomy" id="1015"/>
    <lineage>
        <taxon>Bacteria</taxon>
        <taxon>Pseudomonadati</taxon>
        <taxon>Bacteroidota</taxon>
        <taxon>Flavobacteriia</taxon>
        <taxon>Flavobacteriales</taxon>
        <taxon>Weeksellaceae</taxon>
        <taxon>Bergeyella</taxon>
    </lineage>
</organism>
<dbReference type="AlphaFoldDB" id="A0A7Z8YPX5"/>
<dbReference type="Proteomes" id="UP000270205">
    <property type="component" value="Unassembled WGS sequence"/>
</dbReference>
<evidence type="ECO:0000313" key="1">
    <source>
        <dbReference type="EMBL" id="VDH05869.1"/>
    </source>
</evidence>
<dbReference type="EMBL" id="UYIV01000001">
    <property type="protein sequence ID" value="VDH05869.1"/>
    <property type="molecule type" value="Genomic_DNA"/>
</dbReference>
<dbReference type="RefSeq" id="WP_125151707.1">
    <property type="nucleotide sequence ID" value="NZ_UYIV01000001.1"/>
</dbReference>
<proteinExistence type="predicted"/>
<accession>A0A7Z8YPX5</accession>
<evidence type="ECO:0000313" key="2">
    <source>
        <dbReference type="Proteomes" id="UP000270205"/>
    </source>
</evidence>
<protein>
    <submittedName>
        <fullName evidence="1">Uncharacterized protein</fullName>
    </submittedName>
</protein>
<gene>
    <name evidence="1" type="ORF">NCTC12929_02030</name>
</gene>
<reference evidence="1 2" key="1">
    <citation type="submission" date="2018-11" db="EMBL/GenBank/DDBJ databases">
        <authorList>
            <consortium name="Pathogen Informatics"/>
        </authorList>
    </citation>
    <scope>NUCLEOTIDE SEQUENCE [LARGE SCALE GENOMIC DNA]</scope>
    <source>
        <strain evidence="1 2">NCTC12929</strain>
    </source>
</reference>